<organism evidence="2">
    <name type="scientific">Trypanosoma congolense (strain IL3000)</name>
    <dbReference type="NCBI Taxonomy" id="1068625"/>
    <lineage>
        <taxon>Eukaryota</taxon>
        <taxon>Discoba</taxon>
        <taxon>Euglenozoa</taxon>
        <taxon>Kinetoplastea</taxon>
        <taxon>Metakinetoplastina</taxon>
        <taxon>Trypanosomatida</taxon>
        <taxon>Trypanosomatidae</taxon>
        <taxon>Trypanosoma</taxon>
        <taxon>Nannomonas</taxon>
    </lineage>
</organism>
<reference evidence="2" key="1">
    <citation type="journal article" date="2012" name="Proc. Natl. Acad. Sci. U.S.A.">
        <title>Antigenic diversity is generated by distinct evolutionary mechanisms in African trypanosome species.</title>
        <authorList>
            <person name="Jackson A.P."/>
            <person name="Berry A."/>
            <person name="Aslett M."/>
            <person name="Allison H.C."/>
            <person name="Burton P."/>
            <person name="Vavrova-Anderson J."/>
            <person name="Brown R."/>
            <person name="Browne H."/>
            <person name="Corton N."/>
            <person name="Hauser H."/>
            <person name="Gamble J."/>
            <person name="Gilderthorp R."/>
            <person name="Marcello L."/>
            <person name="McQuillan J."/>
            <person name="Otto T.D."/>
            <person name="Quail M.A."/>
            <person name="Sanders M.J."/>
            <person name="van Tonder A."/>
            <person name="Ginger M.L."/>
            <person name="Field M.C."/>
            <person name="Barry J.D."/>
            <person name="Hertz-Fowler C."/>
            <person name="Berriman M."/>
        </authorList>
    </citation>
    <scope>NUCLEOTIDE SEQUENCE</scope>
    <source>
        <strain evidence="2">IL3000</strain>
    </source>
</reference>
<proteinExistence type="predicted"/>
<feature type="compositionally biased region" description="Acidic residues" evidence="1">
    <location>
        <begin position="284"/>
        <end position="306"/>
    </location>
</feature>
<dbReference type="VEuPathDB" id="TriTrypDB:TcIL3000.11.15850"/>
<dbReference type="AlphaFoldDB" id="G0V352"/>
<evidence type="ECO:0000313" key="2">
    <source>
        <dbReference type="EMBL" id="CCC96075.1"/>
    </source>
</evidence>
<sequence length="958" mass="104676">MSRPDKRRHRDVVVGTANDEAVRLYSFANTRPRYHVVFSPDEPIIVLKTRKAVGKPEQHPCAQWAPLASLLFARRPNTTHAMYVADTTALPSSMDQEEQITLTVGPVVKRLSNILAKLNPHNGTMVAAGASGVVAFKYMLMGEKVHGHTDRLVRRLFLVCPPSIQPFISLVHALQKRNLERDYPKCELVVLHSDPNAVQMWDKFLREPSVSSLFVSAPACSTVGPNLFASVLNEAGISADGSTVSLETRFSAPRVYRIDFVLSNVTKKAEQQVTLSPLTSTGCDGDEPEDASTTEGDMSDEDDENLEKESSSGNDEGEDARKEGCYPCCRNASSRGVKAMEVFGLMSIEHYKHPTRVIVEGRVLDELATTLGTTQGRVALEGLGDALRSGSCDLLTQRKSIRGLPIRVESHIIRDTQGCTKLKVLRATPLTKSQERQSMTLCALAEIPVYNVSNVAHAYGALLVRGRKCVLTRSLSKEYEGMRFPYLLHVSCDETALECAERALCEGCDVSPDNFYIPNYFSPVCSYEKDHHTGVVVCRTMFVALALTASSSGAAGDLVEDEENPDEPYDWFGYAKATRLAPSDEDRKTLEQLRASIRNAYDAGLYVPLKGLGLFGDDVMDVTAMTAGDGNSCRDAKESMDGIELFVVCAPGDTEDLSVGLTQEHVTRFVVRIDDCTPRSDVLQAVQAAKLAGESTVALCLRADVDINTFSDDQLVYWLQQGARPRLVTLLLPGVGETILDMDSDGGNAVSAFVHGVMLSDVLVTADDDMQRFAPQVYALLELASRINSDLVLCAGITARIPIELPLVAGKACGDGECSLHVITQRRSGKPVMPSKLAPLLEVAALSPCYNYGRVLWAHGEVWIATRPHARGLLTLDICSQCFALEEGDLWDDQADGESSNEGMEKRENVVTLYAWTSTAGFKELERTLGTILDSILQVESDLVGEAGEEDDPLPPWE</sequence>
<protein>
    <submittedName>
        <fullName evidence="2">Uncharacterized protein TCIL3000_11_15850</fullName>
    </submittedName>
</protein>
<gene>
    <name evidence="2" type="ORF">TCIL3000_11_15850</name>
</gene>
<evidence type="ECO:0000256" key="1">
    <source>
        <dbReference type="SAM" id="MobiDB-lite"/>
    </source>
</evidence>
<feature type="region of interest" description="Disordered" evidence="1">
    <location>
        <begin position="276"/>
        <end position="324"/>
    </location>
</feature>
<dbReference type="EMBL" id="HE575324">
    <property type="protein sequence ID" value="CCC96075.1"/>
    <property type="molecule type" value="Genomic_DNA"/>
</dbReference>
<name>G0V352_TRYCI</name>
<accession>G0V352</accession>